<dbReference type="Proteomes" id="UP000672602">
    <property type="component" value="Unassembled WGS sequence"/>
</dbReference>
<protein>
    <recommendedName>
        <fullName evidence="12">Heme A synthase</fullName>
        <shortName evidence="12">HAS</shortName>
        <ecNumber evidence="12">1.17.99.9</ecNumber>
    </recommendedName>
    <alternativeName>
        <fullName evidence="12">Cytochrome aa3-controlling protein</fullName>
    </alternativeName>
</protein>
<evidence type="ECO:0000256" key="7">
    <source>
        <dbReference type="ARBA" id="ARBA00023004"/>
    </source>
</evidence>
<dbReference type="PANTHER" id="PTHR23289">
    <property type="entry name" value="CYTOCHROME C OXIDASE ASSEMBLY PROTEIN COX15"/>
    <property type="match status" value="1"/>
</dbReference>
<dbReference type="GO" id="GO:0005886">
    <property type="term" value="C:plasma membrane"/>
    <property type="evidence" value="ECO:0007669"/>
    <property type="project" value="UniProtKB-SubCell"/>
</dbReference>
<feature type="binding site" description="axial binding residue" evidence="12">
    <location>
        <position position="336"/>
    </location>
    <ligand>
        <name>heme</name>
        <dbReference type="ChEBI" id="CHEBI:30413"/>
    </ligand>
    <ligandPart>
        <name>Fe</name>
        <dbReference type="ChEBI" id="CHEBI:18248"/>
    </ligandPart>
</feature>
<dbReference type="RefSeq" id="WP_210681201.1">
    <property type="nucleotide sequence ID" value="NZ_JAGMWN010000002.1"/>
</dbReference>
<keyword evidence="9 12" id="KW-0472">Membrane</keyword>
<feature type="transmembrane region" description="Helical" evidence="12">
    <location>
        <begin position="108"/>
        <end position="126"/>
    </location>
</feature>
<evidence type="ECO:0000256" key="6">
    <source>
        <dbReference type="ARBA" id="ARBA00023002"/>
    </source>
</evidence>
<dbReference type="InterPro" id="IPR003780">
    <property type="entry name" value="COX15/CtaA_fam"/>
</dbReference>
<comment type="subcellular location">
    <subcellularLocation>
        <location evidence="12">Cell membrane</location>
        <topology evidence="12">Multi-pass membrane protein</topology>
    </subcellularLocation>
    <subcellularLocation>
        <location evidence="2">Membrane</location>
        <topology evidence="2">Multi-pass membrane protein</topology>
    </subcellularLocation>
</comment>
<dbReference type="GO" id="GO:0006784">
    <property type="term" value="P:heme A biosynthetic process"/>
    <property type="evidence" value="ECO:0007669"/>
    <property type="project" value="UniProtKB-UniRule"/>
</dbReference>
<dbReference type="GO" id="GO:0046872">
    <property type="term" value="F:metal ion binding"/>
    <property type="evidence" value="ECO:0007669"/>
    <property type="project" value="UniProtKB-KW"/>
</dbReference>
<proteinExistence type="inferred from homology"/>
<dbReference type="PANTHER" id="PTHR23289:SF2">
    <property type="entry name" value="CYTOCHROME C OXIDASE ASSEMBLY PROTEIN COX15 HOMOLOG"/>
    <property type="match status" value="1"/>
</dbReference>
<keyword evidence="8 12" id="KW-0350">Heme biosynthesis</keyword>
<comment type="subunit">
    <text evidence="12">Interacts with CtaB.</text>
</comment>
<dbReference type="GO" id="GO:0016653">
    <property type="term" value="F:oxidoreductase activity, acting on NAD(P)H, heme protein as acceptor"/>
    <property type="evidence" value="ECO:0007669"/>
    <property type="project" value="TreeGrafter"/>
</dbReference>
<feature type="transmembrane region" description="Helical" evidence="12">
    <location>
        <begin position="213"/>
        <end position="237"/>
    </location>
</feature>
<evidence type="ECO:0000256" key="4">
    <source>
        <dbReference type="ARBA" id="ARBA00022723"/>
    </source>
</evidence>
<dbReference type="EMBL" id="JAGMWN010000002">
    <property type="protein sequence ID" value="MBP5856637.1"/>
    <property type="molecule type" value="Genomic_DNA"/>
</dbReference>
<comment type="catalytic activity">
    <reaction evidence="11">
        <text>Fe(II)-heme o + 2 A + H2O = Fe(II)-heme a + 2 AH2</text>
        <dbReference type="Rhea" id="RHEA:63388"/>
        <dbReference type="ChEBI" id="CHEBI:13193"/>
        <dbReference type="ChEBI" id="CHEBI:15377"/>
        <dbReference type="ChEBI" id="CHEBI:17499"/>
        <dbReference type="ChEBI" id="CHEBI:60530"/>
        <dbReference type="ChEBI" id="CHEBI:61715"/>
        <dbReference type="EC" id="1.17.99.9"/>
    </reaction>
    <physiologicalReaction direction="left-to-right" evidence="11">
        <dbReference type="Rhea" id="RHEA:63389"/>
    </physiologicalReaction>
</comment>
<feature type="transmembrane region" description="Helical" evidence="12">
    <location>
        <begin position="171"/>
        <end position="193"/>
    </location>
</feature>
<comment type="pathway">
    <text evidence="10 12">Porphyrin-containing compound metabolism; heme A biosynthesis; heme A from heme O: step 1/1.</text>
</comment>
<name>A0A8J7RXM5_9PROT</name>
<sequence>MASMTQDIDPPKIRDEGRDRRAVGLWLVASALMVFAMMIIGAITRLTESGLSMVEWRPLIGFLPPMNEGEWARVFALYKETSQYRLMNSGMSLEAFQEIFFWEWLHRLWGRLIGVVFALPFLWFLIRGRLPTGHAKHGWILLALGGLQGVIGWWMVKSGFVDRTEVSQYRLAVHLGMAFLILGYLVWLALGLLWPMEAGRAPAPRGYRRLGAWCHAVVFFTVISGAIVAGSRAGFIYNDWPDMGGRFIPDPFWNAALGWRNLFETLEVVQFDHRMMAYLTLAVTAAFWLTTCARARTLAPRVRWAAHALMAGVLVQAGLGIAALLTIVWLPVAVLHQAGAATVFCLTLWALKELRGNPA</sequence>
<dbReference type="HAMAP" id="MF_01665">
    <property type="entry name" value="HemeA_synth_type2"/>
    <property type="match status" value="1"/>
</dbReference>
<dbReference type="AlphaFoldDB" id="A0A8J7RXM5"/>
<comment type="function">
    <text evidence="12">Catalyzes the conversion of heme O to heme A by two successive hydroxylations of the methyl group at C8. The first hydroxylation forms heme I, the second hydroxylation results in an unstable dihydroxymethyl group, which spontaneously dehydrates, resulting in the formyl group of heme A.</text>
</comment>
<keyword evidence="3 12" id="KW-0812">Transmembrane</keyword>
<dbReference type="UniPathway" id="UPA00269">
    <property type="reaction ID" value="UER00713"/>
</dbReference>
<feature type="transmembrane region" description="Helical" evidence="12">
    <location>
        <begin position="305"/>
        <end position="328"/>
    </location>
</feature>
<evidence type="ECO:0000256" key="5">
    <source>
        <dbReference type="ARBA" id="ARBA00022989"/>
    </source>
</evidence>
<reference evidence="13" key="1">
    <citation type="submission" date="2021-04" db="EMBL/GenBank/DDBJ databases">
        <authorList>
            <person name="Zhang D.-C."/>
        </authorList>
    </citation>
    <scope>NUCLEOTIDE SEQUENCE</scope>
    <source>
        <strain evidence="13">CGMCC 1.15697</strain>
    </source>
</reference>
<comment type="caution">
    <text evidence="13">The sequence shown here is derived from an EMBL/GenBank/DDBJ whole genome shotgun (WGS) entry which is preliminary data.</text>
</comment>
<keyword evidence="4 12" id="KW-0479">Metal-binding</keyword>
<dbReference type="Pfam" id="PF02628">
    <property type="entry name" value="COX15-CtaA"/>
    <property type="match status" value="1"/>
</dbReference>
<keyword evidence="12" id="KW-1003">Cell membrane</keyword>
<evidence type="ECO:0000256" key="9">
    <source>
        <dbReference type="ARBA" id="ARBA00023136"/>
    </source>
</evidence>
<evidence type="ECO:0000256" key="1">
    <source>
        <dbReference type="ARBA" id="ARBA00001970"/>
    </source>
</evidence>
<feature type="binding site" description="axial binding residue" evidence="12">
    <location>
        <position position="273"/>
    </location>
    <ligand>
        <name>heme</name>
        <dbReference type="ChEBI" id="CHEBI:30413"/>
    </ligand>
    <ligandPart>
        <name>Fe</name>
        <dbReference type="ChEBI" id="CHEBI:18248"/>
    </ligandPart>
</feature>
<dbReference type="GO" id="GO:0120547">
    <property type="term" value="F:heme A synthase activity"/>
    <property type="evidence" value="ECO:0007669"/>
    <property type="project" value="UniProtKB-EC"/>
</dbReference>
<evidence type="ECO:0000256" key="11">
    <source>
        <dbReference type="ARBA" id="ARBA00048044"/>
    </source>
</evidence>
<evidence type="ECO:0000256" key="8">
    <source>
        <dbReference type="ARBA" id="ARBA00023133"/>
    </source>
</evidence>
<keyword evidence="5 12" id="KW-1133">Transmembrane helix</keyword>
<keyword evidence="14" id="KW-1185">Reference proteome</keyword>
<accession>A0A8J7RXM5</accession>
<dbReference type="EC" id="1.17.99.9" evidence="12"/>
<evidence type="ECO:0000256" key="10">
    <source>
        <dbReference type="ARBA" id="ARBA00044501"/>
    </source>
</evidence>
<organism evidence="13 14">
    <name type="scientific">Marivibrio halodurans</name>
    <dbReference type="NCBI Taxonomy" id="2039722"/>
    <lineage>
        <taxon>Bacteria</taxon>
        <taxon>Pseudomonadati</taxon>
        <taxon>Pseudomonadota</taxon>
        <taxon>Alphaproteobacteria</taxon>
        <taxon>Rhodospirillales</taxon>
        <taxon>Rhodospirillaceae</taxon>
        <taxon>Marivibrio</taxon>
    </lineage>
</organism>
<feature type="transmembrane region" description="Helical" evidence="12">
    <location>
        <begin position="334"/>
        <end position="351"/>
    </location>
</feature>
<feature type="transmembrane region" description="Helical" evidence="12">
    <location>
        <begin position="138"/>
        <end position="156"/>
    </location>
</feature>
<feature type="transmembrane region" description="Helical" evidence="12">
    <location>
        <begin position="275"/>
        <end position="293"/>
    </location>
</feature>
<comment type="cofactor">
    <cofactor evidence="1 12">
        <name>heme b</name>
        <dbReference type="ChEBI" id="CHEBI:60344"/>
    </cofactor>
</comment>
<evidence type="ECO:0000313" key="13">
    <source>
        <dbReference type="EMBL" id="MBP5856637.1"/>
    </source>
</evidence>
<evidence type="ECO:0000313" key="14">
    <source>
        <dbReference type="Proteomes" id="UP000672602"/>
    </source>
</evidence>
<gene>
    <name evidence="12" type="primary">ctaA</name>
    <name evidence="13" type="ORF">KAJ83_06430</name>
</gene>
<keyword evidence="6 12" id="KW-0560">Oxidoreductase</keyword>
<evidence type="ECO:0000256" key="12">
    <source>
        <dbReference type="HAMAP-Rule" id="MF_01665"/>
    </source>
</evidence>
<keyword evidence="7 12" id="KW-0408">Iron</keyword>
<comment type="similarity">
    <text evidence="12">Belongs to the COX15/CtaA family. Type 2 subfamily.</text>
</comment>
<evidence type="ECO:0000256" key="3">
    <source>
        <dbReference type="ARBA" id="ARBA00022692"/>
    </source>
</evidence>
<evidence type="ECO:0000256" key="2">
    <source>
        <dbReference type="ARBA" id="ARBA00004141"/>
    </source>
</evidence>
<feature type="transmembrane region" description="Helical" evidence="12">
    <location>
        <begin position="22"/>
        <end position="43"/>
    </location>
</feature>
<dbReference type="InterPro" id="IPR023754">
    <property type="entry name" value="HemeA_Synthase_type2"/>
</dbReference>